<feature type="transmembrane region" description="Helical" evidence="1">
    <location>
        <begin position="1284"/>
        <end position="1307"/>
    </location>
</feature>
<dbReference type="EMBL" id="LSRX01000164">
    <property type="protein sequence ID" value="OLQ06286.1"/>
    <property type="molecule type" value="Genomic_DNA"/>
</dbReference>
<dbReference type="Proteomes" id="UP000186817">
    <property type="component" value="Unassembled WGS sequence"/>
</dbReference>
<dbReference type="InterPro" id="IPR012332">
    <property type="entry name" value="Autotransporter_pectin_lyase_C"/>
</dbReference>
<keyword evidence="1" id="KW-1133">Transmembrane helix</keyword>
<evidence type="ECO:0000256" key="1">
    <source>
        <dbReference type="SAM" id="Phobius"/>
    </source>
</evidence>
<feature type="transmembrane region" description="Helical" evidence="1">
    <location>
        <begin position="1250"/>
        <end position="1272"/>
    </location>
</feature>
<dbReference type="Gene3D" id="2.160.20.20">
    <property type="match status" value="1"/>
</dbReference>
<gene>
    <name evidence="2" type="primary">pmpB</name>
    <name evidence="2" type="ORF">AK812_SmicGene10442</name>
</gene>
<accession>A0A1Q9EFR7</accession>
<proteinExistence type="predicted"/>
<protein>
    <submittedName>
        <fullName evidence="2">Putative outer membrane protein PmpB</fullName>
    </submittedName>
</protein>
<comment type="caution">
    <text evidence="2">The sequence shown here is derived from an EMBL/GenBank/DDBJ whole genome shotgun (WGS) entry which is preliminary data.</text>
</comment>
<evidence type="ECO:0000313" key="2">
    <source>
        <dbReference type="EMBL" id="OLQ06286.1"/>
    </source>
</evidence>
<sequence length="1606" mass="168294">MFASDGAAISIHSSKAGVSGGGFLALGQLVSFTNRSSLVMQDVRAKQYGGGFLAAFGSVIFGRMSEMTVVDGHASTLDGGGFVSARQLKVDGGSTIRLRNVSAGRVGGGFAIRKSRARVRGHSRVMISDSHADESGGGLYVAILEVSDNAAVSIQNSSAEVAGGGLYVCGCNLTWLSLGAELVAVSKSSFLSVQGTKAQFDGGGLYANGAIVVAGASNVVVSDSHSVRGQGGGCFARRKVQVVDGSMLRFRHVSAGDMGGAFGIAVPDAESVLVANESGLSIDGATAGTHAGGFYAGDANSRVVVTGYSKLVLSDSHAQKGNGGGFITYRLQVTDHATVLIHNCWASGTGVFGGGFQAVHPYHEILETVLVANSSVLSMRASKATAGGGLLSLGKVLVTDASKLEASECHAREGGGFSASALQVTGRSSVSIENATATSDCAGFRSEKGVVVSDGSTISLRGTTAGRNGGGFGVFGPLVLAGRSQIWVRNSFARTGCCGGFLAHQRLPDRLPAVQVSGGSAIHIDNAKARLNAGGFLADGGEVEVGDGSQIRIQNAATAATGGGFTVASNGLSVVNGSAIRIRTATAGQNAGGFAVDTELVVQSNSSIVISDAVARKGNAGGFAARNLQVTSRSMIHIKRAQASLNGGGFFVQDQALVTGHSEVVVSNSRAIEGHGGGLSTSRLYLTQNSTVDVRTTSAGQKGGGVFACGCFPNLASDVVLVADGSSLTVWNATAASGGGALEAAGQVVITGWSTVAASYCRATSGYGGGVAAGTLLLNDSSVVSIQKTTAGQFGGGLYTEGSIVIGAASTLTISNSSAELRGGAVPSNLVLDGGMLIISDSTVKGLGAAAFVQNRLLVGSGSGLNVHHAVGGDLSSVVAAGCMQLSPGATVFLEDVVGGHGLDLRNADCSSACANRTFEVASGASLTASGYLRSGLLALQTCPFEVVHLSHMHLLSWSSPVLSSYTRPHQVVVTDVSIGYKPPLHDALILAARDDFTVDSLDVSCKDCGHGVAFNASRSELRALSTPSLVCPMAASVTKGMLQRCACANHQTTRRAYADREVVMLQDMMQTCTFCKPHTSFINGTCRKCAPYNAWSDGKSDSCHFLPRDSTQFGALFAASASCVFLAFVFYQILHAPLVIVDAKSQRIPHPLRKAGRPFPDGMEQRSFAMSLQGPIVDLPQFLSRQLHRQLCYRVKGTGLQWLDFSPQNAKAVRIFSIESSKVEVLDVHVPYDCAAAIGALHAAELTRLMLALCAALFLAVLLPVAVQVAFMSGNGMMHVLVAAGYCALPVCLAALILHPGVAWLIDQRCHRTPFAKLLDEYRRRIHFDPHPGPDATHPSKQGFWAQSWPIRAEDNLSVCVNARVLNNSGLMVLTLWELWGHFEPFILDRNMHFVVNNMVRPLTRDKQVSFVSLWGGRQAGVSKQVDYFVSHSMDVSYWICSFANNQWDIEAESLGRELGETIMDSAFARTLRGDIKGVAMVLDHEVQPLTRVWCLFEFLLSKQLDLELVFATDVGVIGDDGCTSFDIALELGNKIESLQVVNCAASSELDRTRIFEFIVSSLGSLESMDEQIRDLMGRMLKKNLANVGAQERLLNKRFFVLQIV</sequence>
<evidence type="ECO:0000313" key="3">
    <source>
        <dbReference type="Proteomes" id="UP000186817"/>
    </source>
</evidence>
<name>A0A1Q9EFR7_SYMMI</name>
<dbReference type="OrthoDB" id="431846at2759"/>
<keyword evidence="1" id="KW-0812">Transmembrane</keyword>
<organism evidence="2 3">
    <name type="scientific">Symbiodinium microadriaticum</name>
    <name type="common">Dinoflagellate</name>
    <name type="synonym">Zooxanthella microadriatica</name>
    <dbReference type="NCBI Taxonomy" id="2951"/>
    <lineage>
        <taxon>Eukaryota</taxon>
        <taxon>Sar</taxon>
        <taxon>Alveolata</taxon>
        <taxon>Dinophyceae</taxon>
        <taxon>Suessiales</taxon>
        <taxon>Symbiodiniaceae</taxon>
        <taxon>Symbiodinium</taxon>
    </lineage>
</organism>
<keyword evidence="3" id="KW-1185">Reference proteome</keyword>
<keyword evidence="1" id="KW-0472">Membrane</keyword>
<feature type="transmembrane region" description="Helical" evidence="1">
    <location>
        <begin position="1114"/>
        <end position="1135"/>
    </location>
</feature>
<reference evidence="2 3" key="1">
    <citation type="submission" date="2016-02" db="EMBL/GenBank/DDBJ databases">
        <title>Genome analysis of coral dinoflagellate symbionts highlights evolutionary adaptations to a symbiotic lifestyle.</title>
        <authorList>
            <person name="Aranda M."/>
            <person name="Li Y."/>
            <person name="Liew Y.J."/>
            <person name="Baumgarten S."/>
            <person name="Simakov O."/>
            <person name="Wilson M."/>
            <person name="Piel J."/>
            <person name="Ashoor H."/>
            <person name="Bougouffa S."/>
            <person name="Bajic V.B."/>
            <person name="Ryu T."/>
            <person name="Ravasi T."/>
            <person name="Bayer T."/>
            <person name="Micklem G."/>
            <person name="Kim H."/>
            <person name="Bhak J."/>
            <person name="Lajeunesse T.C."/>
            <person name="Voolstra C.R."/>
        </authorList>
    </citation>
    <scope>NUCLEOTIDE SEQUENCE [LARGE SCALE GENOMIC DNA]</scope>
    <source>
        <strain evidence="2 3">CCMP2467</strain>
    </source>
</reference>